<evidence type="ECO:0000313" key="1">
    <source>
        <dbReference type="EMBL" id="NYE20430.1"/>
    </source>
</evidence>
<comment type="caution">
    <text evidence="1">The sequence shown here is derived from an EMBL/GenBank/DDBJ whole genome shotgun (WGS) entry which is preliminary data.</text>
</comment>
<proteinExistence type="predicted"/>
<evidence type="ECO:0000313" key="2">
    <source>
        <dbReference type="Proteomes" id="UP000576969"/>
    </source>
</evidence>
<sequence>MSGRVDERTDAATGGAQEHPALADLARYPFLSALTERRTRRIPHGFSVNAGPLSHESGNDPAPLSRLEEAILVTCVTGITGVTTHDGPLVETNGLPELGTPFLNIMARTGSSADNAQATHFFMINDDGIFLLRAPRGARALELLRDLPPRWGDWSEADWIAYADECLVRVSDRRLDFPREWPYYLGWNNQASNVAGTTVFFPVVDCTTQYINAILILLTEPGGLRPLFLDDWRTFHPKNFVEWIAKVGGGLGITPKIPYHPIGGLDRVRSGYVSADSQAPLGFAHTMRTDYEAHFYFQNLMLLGQAMGLGGWIHGAVFPPYIWQQDDAKGWHGLGFRMQEPKKHRKWPPVPASQPNPVGIDGILESLTPPYVSSMDEAVDRVVEAKYAADGAAYGNEDVFARSYRNRDDARAFLEAGTRFGPDEIAYTKEICNYIWDTYGRFPAHVDAFYTPGMWLQFSHLELEYYDRFFDPAQYTRQAAHDTLWHG</sequence>
<dbReference type="RefSeq" id="WP_179490389.1">
    <property type="nucleotide sequence ID" value="NZ_JACCBV010000001.1"/>
</dbReference>
<organism evidence="1 2">
    <name type="scientific">Microbacterium immunditiarum</name>
    <dbReference type="NCBI Taxonomy" id="337480"/>
    <lineage>
        <taxon>Bacteria</taxon>
        <taxon>Bacillati</taxon>
        <taxon>Actinomycetota</taxon>
        <taxon>Actinomycetes</taxon>
        <taxon>Micrococcales</taxon>
        <taxon>Microbacteriaceae</taxon>
        <taxon>Microbacterium</taxon>
    </lineage>
</organism>
<dbReference type="Proteomes" id="UP000576969">
    <property type="component" value="Unassembled WGS sequence"/>
</dbReference>
<dbReference type="AlphaFoldDB" id="A0A7Y9GPQ3"/>
<dbReference type="EMBL" id="JACCBV010000001">
    <property type="protein sequence ID" value="NYE20430.1"/>
    <property type="molecule type" value="Genomic_DNA"/>
</dbReference>
<accession>A0A7Y9GPQ3</accession>
<gene>
    <name evidence="1" type="ORF">BJ991_002458</name>
</gene>
<protein>
    <submittedName>
        <fullName evidence="1">Uncharacterized protein</fullName>
    </submittedName>
</protein>
<keyword evidence="2" id="KW-1185">Reference proteome</keyword>
<name>A0A7Y9GPQ3_9MICO</name>
<reference evidence="1 2" key="1">
    <citation type="submission" date="2020-07" db="EMBL/GenBank/DDBJ databases">
        <title>Sequencing the genomes of 1000 actinobacteria strains.</title>
        <authorList>
            <person name="Klenk H.-P."/>
        </authorList>
    </citation>
    <scope>NUCLEOTIDE SEQUENCE [LARGE SCALE GENOMIC DNA]</scope>
    <source>
        <strain evidence="1 2">DSM 24662</strain>
    </source>
</reference>